<evidence type="ECO:0000256" key="2">
    <source>
        <dbReference type="SAM" id="Phobius"/>
    </source>
</evidence>
<protein>
    <submittedName>
        <fullName evidence="3">Nematicidal protein 2</fullName>
    </submittedName>
</protein>
<dbReference type="Gene3D" id="2.180.10.10">
    <property type="entry name" value="RHS repeat-associated core"/>
    <property type="match status" value="2"/>
</dbReference>
<reference evidence="3 4" key="1">
    <citation type="journal article" date="2012" name="J. Am. Chem. Soc.">
        <title>Bacterial biosynthesis and maturation of the didemnin anti-cancer agents.</title>
        <authorList>
            <person name="Xu Y."/>
            <person name="Kersten R.D."/>
            <person name="Nam S.J."/>
            <person name="Lu L."/>
            <person name="Al-Suwailem A.M."/>
            <person name="Zheng H."/>
            <person name="Fenical W."/>
            <person name="Dorrestein P.C."/>
            <person name="Moore B.S."/>
            <person name="Qian P.Y."/>
        </authorList>
    </citation>
    <scope>NUCLEOTIDE SEQUENCE [LARGE SCALE GENOMIC DNA]</scope>
    <source>
        <strain evidence="3 4">KA081020-065</strain>
    </source>
</reference>
<dbReference type="PANTHER" id="PTHR32305">
    <property type="match status" value="1"/>
</dbReference>
<dbReference type="KEGG" id="tmo:TMO_1132"/>
<dbReference type="eggNOG" id="COG3209">
    <property type="taxonomic scope" value="Bacteria"/>
</dbReference>
<dbReference type="STRING" id="1110502.TMO_1132"/>
<dbReference type="SUPFAM" id="SSF56399">
    <property type="entry name" value="ADP-ribosylation"/>
    <property type="match status" value="1"/>
</dbReference>
<dbReference type="PANTHER" id="PTHR32305:SF15">
    <property type="entry name" value="PROTEIN RHSA-RELATED"/>
    <property type="match status" value="1"/>
</dbReference>
<dbReference type="EMBL" id="CP003236">
    <property type="protein sequence ID" value="AFK52971.1"/>
    <property type="molecule type" value="Genomic_DNA"/>
</dbReference>
<evidence type="ECO:0000313" key="3">
    <source>
        <dbReference type="EMBL" id="AFK52971.1"/>
    </source>
</evidence>
<dbReference type="PATRIC" id="fig|1110502.3.peg.1166"/>
<sequence length="1663" mass="177521">MADFYSQAFNFPSALQGGVDPRTGLYSVTLPVARLIGNANLGPSIDLALRYDPLGAAAPGIGQGFSLGLSRYDSGQRLLILSTGDQFKVNETTNGVSLQQNRLDTVRFEKLTTGPYAGYYRITHKSGDVELLRNDAFAVKVPGRIYSPTGRRLDLTWDQSGTTRRLTQVKDETTVLFQATYGTSVSTLTVWPGQAGSYTLRLSFQGNYLSRVENTAQNPALAWSLTYNPVGGRQMLTELQSPTGLIERVTYLASGAAFPSGAGLPALPRVDSYTQYPQGNQPAIARTYTYSSTNYLGASASGGRWSPDSDYLYDVLTSYSYWSREISVCGDRTMTIERTYNNFHLMTKEVVSQGKAARTTETVYYARIGTQFKDQPAQFQLPRSSTVTYAGNGGQSSRTETTTTEFDGAGNMTLQVTPDGTTTSWVYYPAGGEAGKCPADPNGFVRFPKTCTVTPPTTGYDAPVEVTSYIYGQLGVVAGTPVASAVMKTREDLSRDGRLLHSATYAYVTDTGSAEFGRMSRLTETIHVPGGNPPSYDRRTDFTFTRQGGDLVQTATITTHDGFTVTRRRVQTTYGARLVSETDPWGVETRYTYDGLGRILTSTASPGTGFETVQSYAYDLLTGPQKTSATTVTDTRGVRTRYWTDGLGREVRREMADADGTLQGWITIASRSYDAWGRVTEATDLDTLRPDGGSGQTTVSGTSRFGYDDWGGNDIITLPDGHQERSAYDPVTLQTQTGLVGAGQGWQITTCNLMGLPTTTRRYAADGRLQATITCTYDGIGRLRRRTDELGQVTAYAYDDWDRVTATTLPDGTVVTKSYAPDSNGTLITAVRVGNTSLGTQTFDGLGRKQTAVTGGQTSSFSYDGNRPVPASETRPDGVTASFAWEPALGFARTRVSAGGMVQTYAYAPAGILLTDATQAGGAVRDIAYYPSGLLKGETTRTATDAPARSTSYLHSLQGRLQHWTDVGGTTQRFAYDGLGRNTSITDPGLTASLSYDAFGRPSSWTTTDPTTGRTLTTTLGYDAFGLETSREISGAASLSISQSWRANGQIQSRTTRQAGATLRQESFGYDSRNRLTSYSCTGSQPPTDVSGRPISALALTYDALGNVLGCTTTLADGTDTAVFTYDTTDPTRLVRVTHTHPGYPARIDLAYDSAGRMILDAAGRRLGYDPLGRLITVDGGATANYGYDATDRLILQGPTGGGQELHYRGSLLTNQIESGGSLRFPSLAGLALGQRRDGSGAATTLYGTDGKGSVLLAAGIGSFAYTPYGFRPISTAVPNGFDAERQDPATGMIHLGNGYRAYDPALMRFTTPDSWSPFGPGGINRYAYCAGDPINLADPTGHLSVSAWIGIGLGIVGILATVATFGLAAAPVIAAEGVIAGISAGASAVGVIGGLGLAADITGIVSGALEDAAPQASAILGWVSMGLGAPGAMEGLGKLGSTVGRRVSNSLSELSERVATIQREGLGGRGAPRAARAWAAEARAARRPWEAATEGRQTVRATSGVESPRTGFDNGRPTDVQGGGTARTSEYPHLSPAENDRARPAGQQRDHVTSTRYVTTTIGDWNPEQRMRERFDVVQRFRQDNQIGAQPLHDRFIAADNQGRLYNVTASSPSGRTQVPTRGVPLAETNADRLTFTVGAPTGDPPLSPRSIRRRVPDTGYR</sequence>
<dbReference type="HOGENOM" id="CLU_002146_1_0_5"/>
<dbReference type="RefSeq" id="WP_014744650.1">
    <property type="nucleotide sequence ID" value="NC_017956.1"/>
</dbReference>
<feature type="compositionally biased region" description="Polar residues" evidence="1">
    <location>
        <begin position="854"/>
        <end position="863"/>
    </location>
</feature>
<dbReference type="Pfam" id="PF05593">
    <property type="entry name" value="RHS_repeat"/>
    <property type="match status" value="3"/>
</dbReference>
<accession>I3TJN3</accession>
<dbReference type="Proteomes" id="UP000005258">
    <property type="component" value="Chromosome"/>
</dbReference>
<name>I3TJN3_TISMK</name>
<feature type="transmembrane region" description="Helical" evidence="2">
    <location>
        <begin position="1378"/>
        <end position="1400"/>
    </location>
</feature>
<keyword evidence="4" id="KW-1185">Reference proteome</keyword>
<evidence type="ECO:0000256" key="1">
    <source>
        <dbReference type="SAM" id="MobiDB-lite"/>
    </source>
</evidence>
<dbReference type="InterPro" id="IPR031325">
    <property type="entry name" value="RHS_repeat"/>
</dbReference>
<feature type="transmembrane region" description="Helical" evidence="2">
    <location>
        <begin position="1348"/>
        <end position="1371"/>
    </location>
</feature>
<organism evidence="3 4">
    <name type="scientific">Tistrella mobilis (strain KA081020-065)</name>
    <dbReference type="NCBI Taxonomy" id="1110502"/>
    <lineage>
        <taxon>Bacteria</taxon>
        <taxon>Pseudomonadati</taxon>
        <taxon>Pseudomonadota</taxon>
        <taxon>Alphaproteobacteria</taxon>
        <taxon>Geminicoccales</taxon>
        <taxon>Geminicoccaceae</taxon>
        <taxon>Tistrella</taxon>
    </lineage>
</organism>
<feature type="compositionally biased region" description="Polar residues" evidence="1">
    <location>
        <begin position="1496"/>
        <end position="1506"/>
    </location>
</feature>
<keyword evidence="2" id="KW-0812">Transmembrane</keyword>
<gene>
    <name evidence="3" type="primary">rhsD</name>
    <name evidence="3" type="ordered locus">TMO_1132</name>
</gene>
<feature type="region of interest" description="Disordered" evidence="1">
    <location>
        <begin position="854"/>
        <end position="876"/>
    </location>
</feature>
<keyword evidence="2" id="KW-0472">Membrane</keyword>
<dbReference type="NCBIfam" id="TIGR01643">
    <property type="entry name" value="YD_repeat_2x"/>
    <property type="match status" value="3"/>
</dbReference>
<dbReference type="NCBIfam" id="TIGR03696">
    <property type="entry name" value="Rhs_assc_core"/>
    <property type="match status" value="1"/>
</dbReference>
<feature type="region of interest" description="Disordered" evidence="1">
    <location>
        <begin position="1486"/>
        <end position="1554"/>
    </location>
</feature>
<feature type="region of interest" description="Disordered" evidence="1">
    <location>
        <begin position="1639"/>
        <end position="1663"/>
    </location>
</feature>
<dbReference type="InterPro" id="IPR022385">
    <property type="entry name" value="Rhs_assc_core"/>
</dbReference>
<proteinExistence type="predicted"/>
<dbReference type="InterPro" id="IPR006530">
    <property type="entry name" value="YD"/>
</dbReference>
<keyword evidence="2" id="KW-1133">Transmembrane helix</keyword>
<feature type="compositionally biased region" description="Basic and acidic residues" evidence="1">
    <location>
        <begin position="1539"/>
        <end position="1554"/>
    </location>
</feature>
<dbReference type="InterPro" id="IPR050708">
    <property type="entry name" value="T6SS_VgrG/RHS"/>
</dbReference>
<evidence type="ECO:0000313" key="4">
    <source>
        <dbReference type="Proteomes" id="UP000005258"/>
    </source>
</evidence>